<organism evidence="3 4">
    <name type="scientific">Paenibacillus terrae</name>
    <dbReference type="NCBI Taxonomy" id="159743"/>
    <lineage>
        <taxon>Bacteria</taxon>
        <taxon>Bacillati</taxon>
        <taxon>Bacillota</taxon>
        <taxon>Bacilli</taxon>
        <taxon>Bacillales</taxon>
        <taxon>Paenibacillaceae</taxon>
        <taxon>Paenibacillus</taxon>
    </lineage>
</organism>
<protein>
    <submittedName>
        <fullName evidence="3">DNA polymerase</fullName>
    </submittedName>
</protein>
<dbReference type="PROSITE" id="PS50878">
    <property type="entry name" value="RT_POL"/>
    <property type="match status" value="1"/>
</dbReference>
<evidence type="ECO:0000256" key="1">
    <source>
        <dbReference type="SAM" id="MobiDB-lite"/>
    </source>
</evidence>
<evidence type="ECO:0000313" key="4">
    <source>
        <dbReference type="Proteomes" id="UP000032534"/>
    </source>
</evidence>
<dbReference type="PATRIC" id="fig|159743.3.peg.6543"/>
<dbReference type="NCBIfam" id="TIGR04416">
    <property type="entry name" value="group_II_RT_mat"/>
    <property type="match status" value="1"/>
</dbReference>
<dbReference type="PANTHER" id="PTHR34047">
    <property type="entry name" value="NUCLEAR INTRON MATURASE 1, MITOCHONDRIAL-RELATED"/>
    <property type="match status" value="1"/>
</dbReference>
<dbReference type="InterPro" id="IPR000477">
    <property type="entry name" value="RT_dom"/>
</dbReference>
<dbReference type="RefSeq" id="WP_044649450.1">
    <property type="nucleotide sequence ID" value="NZ_JTHP01000158.1"/>
</dbReference>
<comment type="caution">
    <text evidence="3">The sequence shown here is derived from an EMBL/GenBank/DDBJ whole genome shotgun (WGS) entry which is preliminary data.</text>
</comment>
<sequence length="470" mass="54724">MKVTKTGAKGSQLPKEGFTQKDSAEHKGYAGVHIPARITETDSINANESENGLLEQIVSRHNLNEAYKRVKANKGSHGIDGMKIDELLGYLKESGATLRQSILDGKYRPNPVRRVEIPKEDGKKRNLGIPTVVDRVVQQAIAQVLTPMYEDQFSDNSFGFRPQRSAKDAIRRSQSNVTQGYKYVVDMDLEKYFDTVNPSKLIEILSRTIKDGRVISLIHKYLKAGVVVQHRFEETEIGVPQGGNLSPLLSNVMLNELDKELERRGHRFVRYADDLLIFCKSRRSAERTLERILPYIEKKLFLKVNREKTVVDDVKRVKFLGFAFYQQQGETRIRIPPKSVAKMRTRIKELTARSNGTGNEERASRLRRYIKGWINYFKIADMKKLLQKTDEWMRRRIRMIYWKQWKRVRTRYAMLQRLGIRAQQAWEYANTRKGYWRISNSPILSKSLRNSILKDHGFLTFSDYYRQVKT</sequence>
<dbReference type="EMBL" id="JTHP01000158">
    <property type="protein sequence ID" value="KJD42246.1"/>
    <property type="molecule type" value="Genomic_DNA"/>
</dbReference>
<dbReference type="Pfam" id="PF08388">
    <property type="entry name" value="GIIM"/>
    <property type="match status" value="1"/>
</dbReference>
<dbReference type="PANTHER" id="PTHR34047:SF8">
    <property type="entry name" value="PROTEIN YKFC"/>
    <property type="match status" value="1"/>
</dbReference>
<feature type="region of interest" description="Disordered" evidence="1">
    <location>
        <begin position="1"/>
        <end position="26"/>
    </location>
</feature>
<proteinExistence type="predicted"/>
<dbReference type="InterPro" id="IPR043128">
    <property type="entry name" value="Rev_trsase/Diguanyl_cyclase"/>
</dbReference>
<dbReference type="Proteomes" id="UP000032534">
    <property type="component" value="Unassembled WGS sequence"/>
</dbReference>
<reference evidence="3 4" key="1">
    <citation type="submission" date="2014-11" db="EMBL/GenBank/DDBJ databases">
        <title>Draft Genome Sequences of Paenibacillus polymyxa NRRL B-30509 and Paenibacillus terrae NRRL B-30644, Strains from a Poultry Environment that Produce Tridecaptin A and Paenicidins.</title>
        <authorList>
            <person name="van Belkum M.J."/>
            <person name="Lohans C.T."/>
            <person name="Vederas J.C."/>
        </authorList>
    </citation>
    <scope>NUCLEOTIDE SEQUENCE [LARGE SCALE GENOMIC DNA]</scope>
    <source>
        <strain evidence="3 4">NRRL B-30644</strain>
    </source>
</reference>
<dbReference type="InterPro" id="IPR051083">
    <property type="entry name" value="GrpII_Intron_Splice-Mob/Def"/>
</dbReference>
<dbReference type="Gene3D" id="3.30.70.270">
    <property type="match status" value="1"/>
</dbReference>
<dbReference type="Pfam" id="PF00078">
    <property type="entry name" value="RVT_1"/>
    <property type="match status" value="1"/>
</dbReference>
<dbReference type="OrthoDB" id="9793236at2"/>
<keyword evidence="4" id="KW-1185">Reference proteome</keyword>
<dbReference type="InterPro" id="IPR030931">
    <property type="entry name" value="Group_II_RT_mat"/>
</dbReference>
<dbReference type="AlphaFoldDB" id="A0A0D7WSV4"/>
<feature type="domain" description="Reverse transcriptase" evidence="2">
    <location>
        <begin position="98"/>
        <end position="324"/>
    </location>
</feature>
<accession>A0A0D7WSV4</accession>
<dbReference type="InterPro" id="IPR043502">
    <property type="entry name" value="DNA/RNA_pol_sf"/>
</dbReference>
<name>A0A0D7WSV4_9BACL</name>
<dbReference type="SUPFAM" id="SSF56672">
    <property type="entry name" value="DNA/RNA polymerases"/>
    <property type="match status" value="1"/>
</dbReference>
<evidence type="ECO:0000259" key="2">
    <source>
        <dbReference type="PROSITE" id="PS50878"/>
    </source>
</evidence>
<dbReference type="CDD" id="cd01651">
    <property type="entry name" value="RT_G2_intron"/>
    <property type="match status" value="1"/>
</dbReference>
<dbReference type="InterPro" id="IPR013597">
    <property type="entry name" value="Mat_intron_G2"/>
</dbReference>
<gene>
    <name evidence="3" type="ORF">QD47_29355</name>
</gene>
<evidence type="ECO:0000313" key="3">
    <source>
        <dbReference type="EMBL" id="KJD42246.1"/>
    </source>
</evidence>